<feature type="signal peptide" evidence="1">
    <location>
        <begin position="1"/>
        <end position="17"/>
    </location>
</feature>
<proteinExistence type="predicted"/>
<evidence type="ECO:0000313" key="2">
    <source>
        <dbReference type="EMBL" id="PRP85291.1"/>
    </source>
</evidence>
<protein>
    <submittedName>
        <fullName evidence="2">Uncharacterized protein</fullName>
    </submittedName>
</protein>
<feature type="chain" id="PRO_5015130875" evidence="1">
    <location>
        <begin position="18"/>
        <end position="336"/>
    </location>
</feature>
<dbReference type="OrthoDB" id="77201at2759"/>
<keyword evidence="3" id="KW-1185">Reference proteome</keyword>
<accession>A0A2P6NMW1</accession>
<dbReference type="Proteomes" id="UP000241769">
    <property type="component" value="Unassembled WGS sequence"/>
</dbReference>
<gene>
    <name evidence="2" type="ORF">PROFUN_06893</name>
</gene>
<dbReference type="InterPro" id="IPR017853">
    <property type="entry name" value="GH"/>
</dbReference>
<comment type="caution">
    <text evidence="2">The sequence shown here is derived from an EMBL/GenBank/DDBJ whole genome shotgun (WGS) entry which is preliminary data.</text>
</comment>
<dbReference type="SUPFAM" id="SSF51445">
    <property type="entry name" value="(Trans)glycosidases"/>
    <property type="match status" value="1"/>
</dbReference>
<evidence type="ECO:0000313" key="3">
    <source>
        <dbReference type="Proteomes" id="UP000241769"/>
    </source>
</evidence>
<reference evidence="2 3" key="1">
    <citation type="journal article" date="2018" name="Genome Biol. Evol.">
        <title>Multiple Roots of Fruiting Body Formation in Amoebozoa.</title>
        <authorList>
            <person name="Hillmann F."/>
            <person name="Forbes G."/>
            <person name="Novohradska S."/>
            <person name="Ferling I."/>
            <person name="Riege K."/>
            <person name="Groth M."/>
            <person name="Westermann M."/>
            <person name="Marz M."/>
            <person name="Spaller T."/>
            <person name="Winckler T."/>
            <person name="Schaap P."/>
            <person name="Glockner G."/>
        </authorList>
    </citation>
    <scope>NUCLEOTIDE SEQUENCE [LARGE SCALE GENOMIC DNA]</scope>
    <source>
        <strain evidence="2 3">Jena</strain>
    </source>
</reference>
<dbReference type="AlphaFoldDB" id="A0A2P6NMW1"/>
<dbReference type="EMBL" id="MDYQ01000047">
    <property type="protein sequence ID" value="PRP85291.1"/>
    <property type="molecule type" value="Genomic_DNA"/>
</dbReference>
<dbReference type="InParanoid" id="A0A2P6NMW1"/>
<evidence type="ECO:0000256" key="1">
    <source>
        <dbReference type="SAM" id="SignalP"/>
    </source>
</evidence>
<name>A0A2P6NMW1_9EUKA</name>
<keyword evidence="1" id="KW-0732">Signal</keyword>
<organism evidence="2 3">
    <name type="scientific">Planoprotostelium fungivorum</name>
    <dbReference type="NCBI Taxonomy" id="1890364"/>
    <lineage>
        <taxon>Eukaryota</taxon>
        <taxon>Amoebozoa</taxon>
        <taxon>Evosea</taxon>
        <taxon>Variosea</taxon>
        <taxon>Cavosteliida</taxon>
        <taxon>Cavosteliaceae</taxon>
        <taxon>Planoprotostelium</taxon>
    </lineage>
</organism>
<sequence length="336" mass="37991">MQLRIALVLLLSVATHAANSTCFPLGGAKFSGSKPSMDRNDWWCGNDRMYGFLGFSYPMEEGCGSSTSYDHISKDMQRMKKDYGATFVRTYLTTCRDVSVYKNLVKAGRDNNMGVIPMLFWDFGPNDKLMKQAENALLAVFQDAEVGKFAPYVIHSVAFGDELGEEGQYWMKPFNDLKAKLAKYGVPLTISDDWDRGEYKSGNSLSNWGKQVRDAVALTHVHIQGYYHPGAVPNARAHFNYLKGQVNFMKNNNIKRPYIISQTLWTSGKGGHAFRGNVDNMDNFSAFWNDMQNNCQYFKQEKVSYFFHAWSDGGEAPLGLLKNNGQAKISFRPQRC</sequence>